<dbReference type="AlphaFoldDB" id="A0AAJ1TUK7"/>
<evidence type="ECO:0000313" key="1">
    <source>
        <dbReference type="EMBL" id="MDQ0547486.1"/>
    </source>
</evidence>
<gene>
    <name evidence="1" type="ORF">QO001_006445</name>
</gene>
<dbReference type="RefSeq" id="WP_305846521.1">
    <property type="nucleotide sequence ID" value="NZ_JAUSWL010000027.1"/>
</dbReference>
<dbReference type="Proteomes" id="UP001223420">
    <property type="component" value="Unassembled WGS sequence"/>
</dbReference>
<sequence>MTARDLYRACLAEQGWASGWCAAYQHMLDDEPRLLLMHFRANDAARLSEDRCASLAQMEVARC</sequence>
<name>A0AAJ1TUK7_9HYPH</name>
<protein>
    <submittedName>
        <fullName evidence="1">Uncharacterized protein</fullName>
    </submittedName>
</protein>
<comment type="caution">
    <text evidence="1">The sequence shown here is derived from an EMBL/GenBank/DDBJ whole genome shotgun (WGS) entry which is preliminary data.</text>
</comment>
<dbReference type="EMBL" id="JAUSWL010000027">
    <property type="protein sequence ID" value="MDQ0547486.1"/>
    <property type="molecule type" value="Genomic_DNA"/>
</dbReference>
<evidence type="ECO:0000313" key="2">
    <source>
        <dbReference type="Proteomes" id="UP001223420"/>
    </source>
</evidence>
<organism evidence="1 2">
    <name type="scientific">Methylobacterium brachiatum</name>
    <dbReference type="NCBI Taxonomy" id="269660"/>
    <lineage>
        <taxon>Bacteria</taxon>
        <taxon>Pseudomonadati</taxon>
        <taxon>Pseudomonadota</taxon>
        <taxon>Alphaproteobacteria</taxon>
        <taxon>Hyphomicrobiales</taxon>
        <taxon>Methylobacteriaceae</taxon>
        <taxon>Methylobacterium</taxon>
    </lineage>
</organism>
<proteinExistence type="predicted"/>
<reference evidence="1" key="1">
    <citation type="submission" date="2023-07" db="EMBL/GenBank/DDBJ databases">
        <title>Genomic Encyclopedia of Type Strains, Phase IV (KMG-IV): sequencing the most valuable type-strain genomes for metagenomic binning, comparative biology and taxonomic classification.</title>
        <authorList>
            <person name="Goeker M."/>
        </authorList>
    </citation>
    <scope>NUCLEOTIDE SEQUENCE</scope>
    <source>
        <strain evidence="1">DSM 19569</strain>
    </source>
</reference>
<accession>A0AAJ1TUK7</accession>